<comment type="similarity">
    <text evidence="1">Belongs to the glycosyl hydrolase 43 family.</text>
</comment>
<dbReference type="GO" id="GO:0005975">
    <property type="term" value="P:carbohydrate metabolic process"/>
    <property type="evidence" value="ECO:0007669"/>
    <property type="project" value="InterPro"/>
</dbReference>
<feature type="transmembrane region" description="Helical" evidence="7">
    <location>
        <begin position="121"/>
        <end position="145"/>
    </location>
</feature>
<feature type="compositionally biased region" description="Basic residues" evidence="6">
    <location>
        <begin position="658"/>
        <end position="669"/>
    </location>
</feature>
<dbReference type="SUPFAM" id="SSF75005">
    <property type="entry name" value="Arabinanase/levansucrase/invertase"/>
    <property type="match status" value="1"/>
</dbReference>
<evidence type="ECO:0000256" key="6">
    <source>
        <dbReference type="SAM" id="MobiDB-lite"/>
    </source>
</evidence>
<evidence type="ECO:0000256" key="7">
    <source>
        <dbReference type="SAM" id="Phobius"/>
    </source>
</evidence>
<sequence length="720" mass="77421">MQSNLHNGLHRSSLPPQLQSISTSHQTAPDTTLQSPQSPIEFRKRSVAGPSSPSKLTPHMNSDEEKKATQVNVQEVSAPPPPPPPPPYPGTELSLYQRFFCKPQLSDPEKRHDPTNRTFSLLSRGAIFCIVMFLLALAIIIGPVLGLTHRNGTNGTTHGHSFDNGDNLIPNGPVGSTDSAFALGRNSTVSLGLYTNFADPFIVQHDGLWYAYATNNAVGVFARDGVNATDYHFDLSNVQMAVSSDFRNWNLTAHTNEPLPKVGAWAPQTRRQLWPQIAKAAVWAPAVVQRPVDKKWVMYYAAQTNERDFTHCIGAAVSDGDSPAGPYTPVADDFVCNVNMGGSIDAAPFVDTNADGTTSMWVAYKIDGNNRGHGGQCGNTVNPMKSTPIMLQRVADDGYTPLERPWQILDRSSADRDGPLVEAPSIVKSPEGIYFLFFSSGCTANANYNVKYAWSNNITGPYTRGDRPLLYTGMYNLLAPGSCTVAKGDDGVFRMAFHARVFSMFGGIRMLFTSAVKFNGTKATLYNPDTFSNSTINTGAWNKTDTSREFVFAPGSKSGVVKYPAKQDGNGDAGLGGGVAPDGGDADPDTAATTTTTSLFGRATTAVITTTRTTGIFGRATTTVTTITFKNRGPTTVKTVPKPTATTNAQATPSVKGGKVHNRPNKSSKKASETTTKKVKATKTKTTKKAKATKKGTKKPKTKKPATHRKLVGNIDGRDS</sequence>
<dbReference type="EMBL" id="PTQR01000123">
    <property type="protein sequence ID" value="TKX18969.1"/>
    <property type="molecule type" value="Genomic_DNA"/>
</dbReference>
<feature type="compositionally biased region" description="Gly residues" evidence="6">
    <location>
        <begin position="571"/>
        <end position="581"/>
    </location>
</feature>
<keyword evidence="3" id="KW-0119">Carbohydrate metabolism</keyword>
<feature type="region of interest" description="Disordered" evidence="6">
    <location>
        <begin position="633"/>
        <end position="720"/>
    </location>
</feature>
<evidence type="ECO:0000256" key="5">
    <source>
        <dbReference type="PIRSR" id="PIRSR606710-2"/>
    </source>
</evidence>
<evidence type="ECO:0000256" key="1">
    <source>
        <dbReference type="ARBA" id="ARBA00009865"/>
    </source>
</evidence>
<keyword evidence="7" id="KW-0472">Membrane</keyword>
<feature type="compositionally biased region" description="Polar residues" evidence="6">
    <location>
        <begin position="14"/>
        <end position="38"/>
    </location>
</feature>
<reference evidence="8 9" key="1">
    <citation type="submission" date="2018-02" db="EMBL/GenBank/DDBJ databases">
        <title>Draft genome sequences of Elsinoe sp., causing black scab on jojoba.</title>
        <authorList>
            <person name="Stodart B."/>
            <person name="Jeffress S."/>
            <person name="Ash G."/>
            <person name="Arun Chinnappa K."/>
        </authorList>
    </citation>
    <scope>NUCLEOTIDE SEQUENCE [LARGE SCALE GENOMIC DNA]</scope>
    <source>
        <strain evidence="8 9">Hillstone_2</strain>
    </source>
</reference>
<feature type="region of interest" description="Disordered" evidence="6">
    <location>
        <begin position="567"/>
        <end position="593"/>
    </location>
</feature>
<feature type="compositionally biased region" description="Pro residues" evidence="6">
    <location>
        <begin position="78"/>
        <end position="89"/>
    </location>
</feature>
<protein>
    <submittedName>
        <fullName evidence="8">Putative glycosyl hydrolases family 43 protein</fullName>
    </submittedName>
</protein>
<dbReference type="GO" id="GO:0004553">
    <property type="term" value="F:hydrolase activity, hydrolyzing O-glycosyl compounds"/>
    <property type="evidence" value="ECO:0007669"/>
    <property type="project" value="InterPro"/>
</dbReference>
<dbReference type="PANTHER" id="PTHR43772">
    <property type="entry name" value="ENDO-1,4-BETA-XYLANASE"/>
    <property type="match status" value="1"/>
</dbReference>
<proteinExistence type="inferred from homology"/>
<keyword evidence="4" id="KW-0326">Glycosidase</keyword>
<name>A0A4U7AMD3_9PEZI</name>
<feature type="compositionally biased region" description="Basic residues" evidence="6">
    <location>
        <begin position="677"/>
        <end position="711"/>
    </location>
</feature>
<dbReference type="PANTHER" id="PTHR43772:SF2">
    <property type="entry name" value="PUTATIVE (AFU_ORTHOLOGUE AFUA_2G04480)-RELATED"/>
    <property type="match status" value="1"/>
</dbReference>
<dbReference type="InterPro" id="IPR052176">
    <property type="entry name" value="Glycosyl_Hydrlase_43_Enz"/>
</dbReference>
<dbReference type="Pfam" id="PF04616">
    <property type="entry name" value="Glyco_hydro_43"/>
    <property type="match status" value="1"/>
</dbReference>
<dbReference type="Proteomes" id="UP000308133">
    <property type="component" value="Unassembled WGS sequence"/>
</dbReference>
<feature type="compositionally biased region" description="Low complexity" evidence="6">
    <location>
        <begin position="633"/>
        <end position="647"/>
    </location>
</feature>
<comment type="caution">
    <text evidence="8">The sequence shown here is derived from an EMBL/GenBank/DDBJ whole genome shotgun (WGS) entry which is preliminary data.</text>
</comment>
<keyword evidence="2 8" id="KW-0378">Hydrolase</keyword>
<evidence type="ECO:0000256" key="2">
    <source>
        <dbReference type="ARBA" id="ARBA00022801"/>
    </source>
</evidence>
<organism evidence="8 9">
    <name type="scientific">Elsinoe australis</name>
    <dbReference type="NCBI Taxonomy" id="40998"/>
    <lineage>
        <taxon>Eukaryota</taxon>
        <taxon>Fungi</taxon>
        <taxon>Dikarya</taxon>
        <taxon>Ascomycota</taxon>
        <taxon>Pezizomycotina</taxon>
        <taxon>Dothideomycetes</taxon>
        <taxon>Dothideomycetidae</taxon>
        <taxon>Myriangiales</taxon>
        <taxon>Elsinoaceae</taxon>
        <taxon>Elsinoe</taxon>
    </lineage>
</organism>
<evidence type="ECO:0000313" key="9">
    <source>
        <dbReference type="Proteomes" id="UP000308133"/>
    </source>
</evidence>
<gene>
    <name evidence="8" type="ORF">C1H76_8858</name>
</gene>
<dbReference type="Gene3D" id="2.115.10.20">
    <property type="entry name" value="Glycosyl hydrolase domain, family 43"/>
    <property type="match status" value="1"/>
</dbReference>
<dbReference type="AlphaFoldDB" id="A0A4U7AMD3"/>
<evidence type="ECO:0000256" key="4">
    <source>
        <dbReference type="ARBA" id="ARBA00023295"/>
    </source>
</evidence>
<feature type="region of interest" description="Disordered" evidence="6">
    <location>
        <begin position="1"/>
        <end position="91"/>
    </location>
</feature>
<keyword evidence="7" id="KW-0812">Transmembrane</keyword>
<dbReference type="InterPro" id="IPR023296">
    <property type="entry name" value="Glyco_hydro_beta-prop_sf"/>
</dbReference>
<evidence type="ECO:0000256" key="3">
    <source>
        <dbReference type="ARBA" id="ARBA00023277"/>
    </source>
</evidence>
<evidence type="ECO:0000313" key="8">
    <source>
        <dbReference type="EMBL" id="TKX18969.1"/>
    </source>
</evidence>
<keyword evidence="7" id="KW-1133">Transmembrane helix</keyword>
<accession>A0A4U7AMD3</accession>
<dbReference type="InterPro" id="IPR006710">
    <property type="entry name" value="Glyco_hydro_43"/>
</dbReference>
<dbReference type="CDD" id="cd08999">
    <property type="entry name" value="GH43_ABN-like"/>
    <property type="match status" value="1"/>
</dbReference>
<feature type="site" description="Important for catalytic activity, responsible for pKa modulation of the active site Glu and correct orientation of both the proton donor and substrate" evidence="5">
    <location>
        <position position="351"/>
    </location>
</feature>